<dbReference type="GO" id="GO:0016192">
    <property type="term" value="P:vesicle-mediated transport"/>
    <property type="evidence" value="ECO:0007669"/>
    <property type="project" value="InterPro"/>
</dbReference>
<feature type="transmembrane region" description="Helical" evidence="2">
    <location>
        <begin position="250"/>
        <end position="269"/>
    </location>
</feature>
<dbReference type="InterPro" id="IPR000727">
    <property type="entry name" value="T_SNARE_dom"/>
</dbReference>
<dbReference type="STRING" id="312017.I7LX05"/>
<dbReference type="InParanoid" id="I7LX05"/>
<dbReference type="EMBL" id="GG662495">
    <property type="protein sequence ID" value="EAS03205.1"/>
    <property type="molecule type" value="Genomic_DNA"/>
</dbReference>
<feature type="compositionally biased region" description="Polar residues" evidence="1">
    <location>
        <begin position="123"/>
        <end position="134"/>
    </location>
</feature>
<protein>
    <submittedName>
        <fullName evidence="4">Transmembrane protein, putative</fullName>
    </submittedName>
</protein>
<dbReference type="SUPFAM" id="SSF47661">
    <property type="entry name" value="t-snare proteins"/>
    <property type="match status" value="1"/>
</dbReference>
<sequence>MSDLNQKLIGKQQANNMTFDQMTLKITQQLSSITQKNQTLMKKAESEYDAQFLKNFDIFKKQIQSEISDTQETIKILVNKAKNQPQKMQAKKYSDQISQEFDRYKNSVKKIVNNSFAQKQENLRKSSVLNNSRSIDSDEGTIDQSGRNDSRFGNKNQQQQQQQAQQRQYNDFIDYENQLNRERQEELNKLEKDTEGIYNNFQKIAELNNQQGIMVDVIDDTTFQTQQQVKAAKQEMVQADKHQSSAKRKYIIFALIILIALGVTLAIVFTQM</sequence>
<feature type="domain" description="T-SNARE coiled-coil homology" evidence="3">
    <location>
        <begin position="177"/>
        <end position="239"/>
    </location>
</feature>
<evidence type="ECO:0000313" key="4">
    <source>
        <dbReference type="EMBL" id="EAS03205.1"/>
    </source>
</evidence>
<dbReference type="HOGENOM" id="CLU_1024805_0_0_1"/>
<dbReference type="PROSITE" id="PS50192">
    <property type="entry name" value="T_SNARE"/>
    <property type="match status" value="1"/>
</dbReference>
<dbReference type="SUPFAM" id="SSF58038">
    <property type="entry name" value="SNARE fusion complex"/>
    <property type="match status" value="1"/>
</dbReference>
<organism evidence="4 5">
    <name type="scientific">Tetrahymena thermophila (strain SB210)</name>
    <dbReference type="NCBI Taxonomy" id="312017"/>
    <lineage>
        <taxon>Eukaryota</taxon>
        <taxon>Sar</taxon>
        <taxon>Alveolata</taxon>
        <taxon>Ciliophora</taxon>
        <taxon>Intramacronucleata</taxon>
        <taxon>Oligohymenophorea</taxon>
        <taxon>Hymenostomatida</taxon>
        <taxon>Tetrahymenina</taxon>
        <taxon>Tetrahymenidae</taxon>
        <taxon>Tetrahymena</taxon>
    </lineage>
</organism>
<keyword evidence="5" id="KW-1185">Reference proteome</keyword>
<dbReference type="GO" id="GO:0016020">
    <property type="term" value="C:membrane"/>
    <property type="evidence" value="ECO:0007669"/>
    <property type="project" value="InterPro"/>
</dbReference>
<dbReference type="GeneID" id="7826545"/>
<dbReference type="AlphaFoldDB" id="I7LX05"/>
<evidence type="ECO:0000313" key="5">
    <source>
        <dbReference type="Proteomes" id="UP000009168"/>
    </source>
</evidence>
<feature type="compositionally biased region" description="Low complexity" evidence="1">
    <location>
        <begin position="157"/>
        <end position="167"/>
    </location>
</feature>
<dbReference type="Gene3D" id="1.20.5.110">
    <property type="match status" value="1"/>
</dbReference>
<evidence type="ECO:0000256" key="2">
    <source>
        <dbReference type="SAM" id="Phobius"/>
    </source>
</evidence>
<name>I7LX05_TETTS</name>
<reference evidence="5" key="1">
    <citation type="journal article" date="2006" name="PLoS Biol.">
        <title>Macronuclear genome sequence of the ciliate Tetrahymena thermophila, a model eukaryote.</title>
        <authorList>
            <person name="Eisen J.A."/>
            <person name="Coyne R.S."/>
            <person name="Wu M."/>
            <person name="Wu D."/>
            <person name="Thiagarajan M."/>
            <person name="Wortman J.R."/>
            <person name="Badger J.H."/>
            <person name="Ren Q."/>
            <person name="Amedeo P."/>
            <person name="Jones K.M."/>
            <person name="Tallon L.J."/>
            <person name="Delcher A.L."/>
            <person name="Salzberg S.L."/>
            <person name="Silva J.C."/>
            <person name="Haas B.J."/>
            <person name="Majoros W.H."/>
            <person name="Farzad M."/>
            <person name="Carlton J.M."/>
            <person name="Smith R.K. Jr."/>
            <person name="Garg J."/>
            <person name="Pearlman R.E."/>
            <person name="Karrer K.M."/>
            <person name="Sun L."/>
            <person name="Manning G."/>
            <person name="Elde N.C."/>
            <person name="Turkewitz A.P."/>
            <person name="Asai D.J."/>
            <person name="Wilkes D.E."/>
            <person name="Wang Y."/>
            <person name="Cai H."/>
            <person name="Collins K."/>
            <person name="Stewart B.A."/>
            <person name="Lee S.R."/>
            <person name="Wilamowska K."/>
            <person name="Weinberg Z."/>
            <person name="Ruzzo W.L."/>
            <person name="Wloga D."/>
            <person name="Gaertig J."/>
            <person name="Frankel J."/>
            <person name="Tsao C.-C."/>
            <person name="Gorovsky M.A."/>
            <person name="Keeling P.J."/>
            <person name="Waller R.F."/>
            <person name="Patron N.J."/>
            <person name="Cherry J.M."/>
            <person name="Stover N.A."/>
            <person name="Krieger C.J."/>
            <person name="del Toro C."/>
            <person name="Ryder H.F."/>
            <person name="Williamson S.C."/>
            <person name="Barbeau R.A."/>
            <person name="Hamilton E.P."/>
            <person name="Orias E."/>
        </authorList>
    </citation>
    <scope>NUCLEOTIDE SEQUENCE [LARGE SCALE GENOMIC DNA]</scope>
    <source>
        <strain evidence="5">SB210</strain>
    </source>
</reference>
<dbReference type="InterPro" id="IPR010989">
    <property type="entry name" value="SNARE"/>
</dbReference>
<dbReference type="OMA" id="LMTYTKQ"/>
<dbReference type="KEGG" id="tet:TTHERM_00535410"/>
<gene>
    <name evidence="4" type="ORF">TTHERM_00535410</name>
</gene>
<dbReference type="Pfam" id="PF05739">
    <property type="entry name" value="SNARE"/>
    <property type="match status" value="1"/>
</dbReference>
<proteinExistence type="predicted"/>
<evidence type="ECO:0000256" key="1">
    <source>
        <dbReference type="SAM" id="MobiDB-lite"/>
    </source>
</evidence>
<keyword evidence="2 4" id="KW-0812">Transmembrane</keyword>
<keyword evidence="2" id="KW-1133">Transmembrane helix</keyword>
<dbReference type="RefSeq" id="XP_001023450.1">
    <property type="nucleotide sequence ID" value="XM_001023450.1"/>
</dbReference>
<evidence type="ECO:0000259" key="3">
    <source>
        <dbReference type="PROSITE" id="PS50192"/>
    </source>
</evidence>
<accession>I7LX05</accession>
<feature type="region of interest" description="Disordered" evidence="1">
    <location>
        <begin position="123"/>
        <end position="167"/>
    </location>
</feature>
<keyword evidence="2" id="KW-0472">Membrane</keyword>
<dbReference type="Proteomes" id="UP000009168">
    <property type="component" value="Unassembled WGS sequence"/>
</dbReference>